<dbReference type="Pfam" id="PF13366">
    <property type="entry name" value="PDDEXK_3"/>
    <property type="match status" value="1"/>
</dbReference>
<dbReference type="EMBL" id="BSXW01000053">
    <property type="protein sequence ID" value="GMF10729.1"/>
    <property type="molecule type" value="Genomic_DNA"/>
</dbReference>
<dbReference type="Proteomes" id="UP001165083">
    <property type="component" value="Unassembled WGS sequence"/>
</dbReference>
<dbReference type="NCBIfam" id="TIGR04256">
    <property type="entry name" value="GxxExxY"/>
    <property type="match status" value="1"/>
</dbReference>
<dbReference type="AlphaFoldDB" id="A0A9W6TAD1"/>
<feature type="compositionally biased region" description="Basic and acidic residues" evidence="1">
    <location>
        <begin position="19"/>
        <end position="41"/>
    </location>
</feature>
<comment type="caution">
    <text evidence="2">The sequence shown here is derived from an EMBL/GenBank/DDBJ whole genome shotgun (WGS) entry which is preliminary data.</text>
</comment>
<dbReference type="InterPro" id="IPR026350">
    <property type="entry name" value="GxxExxY"/>
</dbReference>
<evidence type="ECO:0000313" key="2">
    <source>
        <dbReference type="EMBL" id="GMF10729.1"/>
    </source>
</evidence>
<evidence type="ECO:0000256" key="1">
    <source>
        <dbReference type="SAM" id="MobiDB-lite"/>
    </source>
</evidence>
<gene>
    <name evidence="2" type="ORF">Plil01_000150500</name>
</gene>
<proteinExistence type="predicted"/>
<evidence type="ECO:0000313" key="3">
    <source>
        <dbReference type="Proteomes" id="UP001165083"/>
    </source>
</evidence>
<accession>A0A9W6TAD1</accession>
<organism evidence="2 3">
    <name type="scientific">Phytophthora lilii</name>
    <dbReference type="NCBI Taxonomy" id="2077276"/>
    <lineage>
        <taxon>Eukaryota</taxon>
        <taxon>Sar</taxon>
        <taxon>Stramenopiles</taxon>
        <taxon>Oomycota</taxon>
        <taxon>Peronosporomycetes</taxon>
        <taxon>Peronosporales</taxon>
        <taxon>Peronosporaceae</taxon>
        <taxon>Phytophthora</taxon>
    </lineage>
</organism>
<keyword evidence="3" id="KW-1185">Reference proteome</keyword>
<dbReference type="OrthoDB" id="103153at2759"/>
<sequence length="195" mass="22086">MNTRSKTLTQDEIVARNSSTEEKMPAKDRGNNQQEHEQVTETKMHDAVAELTENLHKISFGEPRDAAANVPSTISTSKELKEQLPAICNEVFRVLGPYNLEATYQRALALELRERDVTVLSEVEIPVEYKGQRIATRRVDLYLRLDKPVILELKAVTAALKTEHIKQLKFYMTLQRGGGIPHQLSPRDGIPGRKQ</sequence>
<feature type="compositionally biased region" description="Polar residues" evidence="1">
    <location>
        <begin position="1"/>
        <end position="10"/>
    </location>
</feature>
<protein>
    <submittedName>
        <fullName evidence="2">Unnamed protein product</fullName>
    </submittedName>
</protein>
<name>A0A9W6TAD1_9STRA</name>
<feature type="region of interest" description="Disordered" evidence="1">
    <location>
        <begin position="1"/>
        <end position="41"/>
    </location>
</feature>
<reference evidence="2" key="1">
    <citation type="submission" date="2023-04" db="EMBL/GenBank/DDBJ databases">
        <title>Phytophthora lilii NBRC 32176.</title>
        <authorList>
            <person name="Ichikawa N."/>
            <person name="Sato H."/>
            <person name="Tonouchi N."/>
        </authorList>
    </citation>
    <scope>NUCLEOTIDE SEQUENCE</scope>
    <source>
        <strain evidence="2">NBRC 32176</strain>
    </source>
</reference>